<proteinExistence type="predicted"/>
<keyword evidence="6 8" id="KW-0472">Membrane</keyword>
<feature type="domain" description="POTRA" evidence="9">
    <location>
        <begin position="43"/>
        <end position="111"/>
    </location>
</feature>
<dbReference type="InterPro" id="IPR034746">
    <property type="entry name" value="POTRA"/>
</dbReference>
<dbReference type="PANTHER" id="PTHR37820:SF1">
    <property type="entry name" value="CELL DIVISION PROTEIN FTSQ"/>
    <property type="match status" value="1"/>
</dbReference>
<feature type="transmembrane region" description="Helical" evidence="8">
    <location>
        <begin position="20"/>
        <end position="39"/>
    </location>
</feature>
<dbReference type="Gene3D" id="3.10.20.310">
    <property type="entry name" value="membrane protein fhac"/>
    <property type="match status" value="1"/>
</dbReference>
<sequence>MSVDGSQRRKEARIKKRRNVIRFLIVSLVLVGMGCLVFLTDIFLVRSIEFIDYEYLEENQLLERSELRVGEHILMMDTGQAAKNLNQLGYVKNTSIVRVFPNRIKVYITPREPAAILKWTEGYAYIDMDGVVAEKTKSPDRWDLVWITGLEAIVSKVDETDPFQTTPSWLGKDVLAALKILQKEDLLTFVAEINVTEDGQLHLYTKGESLIKTAGSENMKSKIDFLFTYLREKDDRMVIDLTHGGNPTFTPR</sequence>
<dbReference type="Pfam" id="PF08478">
    <property type="entry name" value="POTRA_1"/>
    <property type="match status" value="1"/>
</dbReference>
<keyword evidence="11" id="KW-1185">Reference proteome</keyword>
<evidence type="ECO:0000256" key="8">
    <source>
        <dbReference type="SAM" id="Phobius"/>
    </source>
</evidence>
<keyword evidence="7" id="KW-0131">Cell cycle</keyword>
<keyword evidence="5 8" id="KW-1133">Transmembrane helix</keyword>
<dbReference type="Proteomes" id="UP000663499">
    <property type="component" value="Chromosome"/>
</dbReference>
<accession>A0A975AIC0</accession>
<evidence type="ECO:0000256" key="3">
    <source>
        <dbReference type="ARBA" id="ARBA00022618"/>
    </source>
</evidence>
<reference evidence="10" key="1">
    <citation type="submission" date="2021-03" db="EMBL/GenBank/DDBJ databases">
        <title>Alkalibacter marinus sp. nov., isolated from tidal flat sediment.</title>
        <authorList>
            <person name="Namirimu T."/>
            <person name="Yang J.-A."/>
            <person name="Yang S.-H."/>
            <person name="Kim Y.-J."/>
            <person name="Kwon K.K."/>
        </authorList>
    </citation>
    <scope>NUCLEOTIDE SEQUENCE</scope>
    <source>
        <strain evidence="10">ES005</strain>
    </source>
</reference>
<dbReference type="EMBL" id="CP071444">
    <property type="protein sequence ID" value="QSX08918.1"/>
    <property type="molecule type" value="Genomic_DNA"/>
</dbReference>
<evidence type="ECO:0000256" key="5">
    <source>
        <dbReference type="ARBA" id="ARBA00022989"/>
    </source>
</evidence>
<organism evidence="10 11">
    <name type="scientific">Alkalibacter rhizosphaerae</name>
    <dbReference type="NCBI Taxonomy" id="2815577"/>
    <lineage>
        <taxon>Bacteria</taxon>
        <taxon>Bacillati</taxon>
        <taxon>Bacillota</taxon>
        <taxon>Clostridia</taxon>
        <taxon>Eubacteriales</taxon>
        <taxon>Eubacteriaceae</taxon>
        <taxon>Alkalibacter</taxon>
    </lineage>
</organism>
<evidence type="ECO:0000256" key="4">
    <source>
        <dbReference type="ARBA" id="ARBA00022692"/>
    </source>
</evidence>
<dbReference type="AlphaFoldDB" id="A0A975AIC0"/>
<dbReference type="InterPro" id="IPR013685">
    <property type="entry name" value="POTRA_FtsQ_type"/>
</dbReference>
<dbReference type="GO" id="GO:0005886">
    <property type="term" value="C:plasma membrane"/>
    <property type="evidence" value="ECO:0007669"/>
    <property type="project" value="TreeGrafter"/>
</dbReference>
<dbReference type="PROSITE" id="PS51779">
    <property type="entry name" value="POTRA"/>
    <property type="match status" value="1"/>
</dbReference>
<evidence type="ECO:0000259" key="9">
    <source>
        <dbReference type="PROSITE" id="PS51779"/>
    </source>
</evidence>
<dbReference type="InterPro" id="IPR050487">
    <property type="entry name" value="FtsQ_DivIB"/>
</dbReference>
<evidence type="ECO:0000256" key="7">
    <source>
        <dbReference type="ARBA" id="ARBA00023306"/>
    </source>
</evidence>
<evidence type="ECO:0000256" key="6">
    <source>
        <dbReference type="ARBA" id="ARBA00023136"/>
    </source>
</evidence>
<evidence type="ECO:0000256" key="2">
    <source>
        <dbReference type="ARBA" id="ARBA00022475"/>
    </source>
</evidence>
<evidence type="ECO:0000313" key="11">
    <source>
        <dbReference type="Proteomes" id="UP000663499"/>
    </source>
</evidence>
<evidence type="ECO:0000313" key="10">
    <source>
        <dbReference type="EMBL" id="QSX08918.1"/>
    </source>
</evidence>
<dbReference type="KEGG" id="alka:J0B03_02230"/>
<dbReference type="RefSeq" id="WP_207300259.1">
    <property type="nucleotide sequence ID" value="NZ_CP071444.1"/>
</dbReference>
<evidence type="ECO:0000256" key="1">
    <source>
        <dbReference type="ARBA" id="ARBA00004370"/>
    </source>
</evidence>
<comment type="subcellular location">
    <subcellularLocation>
        <location evidence="1">Membrane</location>
    </subcellularLocation>
</comment>
<keyword evidence="4 8" id="KW-0812">Transmembrane</keyword>
<gene>
    <name evidence="10" type="ORF">J0B03_02230</name>
</gene>
<protein>
    <submittedName>
        <fullName evidence="10">FtsQ-type POTRA domain-containing protein</fullName>
    </submittedName>
</protein>
<name>A0A975AIC0_9FIRM</name>
<keyword evidence="2" id="KW-1003">Cell membrane</keyword>
<keyword evidence="3" id="KW-0132">Cell division</keyword>
<dbReference type="PANTHER" id="PTHR37820">
    <property type="entry name" value="CELL DIVISION PROTEIN DIVIB"/>
    <property type="match status" value="1"/>
</dbReference>
<dbReference type="GO" id="GO:0051301">
    <property type="term" value="P:cell division"/>
    <property type="evidence" value="ECO:0007669"/>
    <property type="project" value="UniProtKB-KW"/>
</dbReference>